<reference evidence="1 2" key="1">
    <citation type="journal article" date="2015" name="Plant Pathol. J.">
        <title>Isolation and Genomic Characterization of the T4-Like Bacteriophage PM2 Infecting Pectobacterium carotovorum subsp. carotovorum.</title>
        <authorList>
            <person name="Lim J.A."/>
            <person name="Lee D.H."/>
            <person name="Heu S."/>
        </authorList>
    </citation>
    <scope>NUCLEOTIDE SEQUENCE [LARGE SCALE GENOMIC DNA]</scope>
</reference>
<dbReference type="KEGG" id="vg:26638045"/>
<keyword evidence="2" id="KW-1185">Reference proteome</keyword>
<dbReference type="OrthoDB" id="41123at10239"/>
<evidence type="ECO:0000313" key="2">
    <source>
        <dbReference type="Proteomes" id="UP000030739"/>
    </source>
</evidence>
<organism evidence="1 2">
    <name type="scientific">Pectobacterium bacteriophage PM2</name>
    <dbReference type="NCBI Taxonomy" id="1429794"/>
    <lineage>
        <taxon>Viruses</taxon>
        <taxon>Duplodnaviria</taxon>
        <taxon>Heunggongvirae</taxon>
        <taxon>Uroviricota</taxon>
        <taxon>Caudoviricetes</taxon>
        <taxon>Pantevenvirales</taxon>
        <taxon>Straboviridae</taxon>
        <taxon>Tevenvirinae</taxon>
        <taxon>Mosugukvirus</taxon>
        <taxon>Mosugukvirus pm2</taxon>
    </lineage>
</organism>
<dbReference type="Proteomes" id="UP000030739">
    <property type="component" value="Segment"/>
</dbReference>
<sequence>MKVYAVIGSNWNIECGYNEYSKPIKIKTNKKEAESLAASLKNALKDRVFDDYIVEEYTLS</sequence>
<protein>
    <submittedName>
        <fullName evidence="1">Uncharacterized protein</fullName>
    </submittedName>
</protein>
<accession>A0A0A0PZI3</accession>
<proteinExistence type="predicted"/>
<dbReference type="RefSeq" id="YP_009211573.1">
    <property type="nucleotide sequence ID" value="NC_028940.1"/>
</dbReference>
<dbReference type="GeneID" id="26638045"/>
<evidence type="ECO:0000313" key="1">
    <source>
        <dbReference type="EMBL" id="AHY25114.1"/>
    </source>
</evidence>
<dbReference type="EMBL" id="KF835987">
    <property type="protein sequence ID" value="AHY25114.1"/>
    <property type="molecule type" value="Genomic_DNA"/>
</dbReference>
<name>A0A0A0PZI3_9CAUD</name>
<gene>
    <name evidence="1" type="ORF">PM2_152</name>
</gene>